<accession>A0A0F4QVY0</accession>
<organism evidence="1 2">
    <name type="scientific">Pseudoalteromonas rubra</name>
    <dbReference type="NCBI Taxonomy" id="43658"/>
    <lineage>
        <taxon>Bacteria</taxon>
        <taxon>Pseudomonadati</taxon>
        <taxon>Pseudomonadota</taxon>
        <taxon>Gammaproteobacteria</taxon>
        <taxon>Alteromonadales</taxon>
        <taxon>Pseudoalteromonadaceae</taxon>
        <taxon>Pseudoalteromonas</taxon>
    </lineage>
</organism>
<gene>
    <name evidence="1" type="ORF">TW77_05915</name>
</gene>
<evidence type="ECO:0000313" key="1">
    <source>
        <dbReference type="EMBL" id="KJZ11415.1"/>
    </source>
</evidence>
<dbReference type="RefSeq" id="WP_046004040.1">
    <property type="nucleotide sequence ID" value="NZ_JXYA01000010.1"/>
</dbReference>
<evidence type="ECO:0000313" key="2">
    <source>
        <dbReference type="Proteomes" id="UP000033452"/>
    </source>
</evidence>
<dbReference type="AlphaFoldDB" id="A0A0F4QVY0"/>
<sequence>MAPPLQQLTSWFCTLPQGQRQVLTETLSSVFTELNAVPALSKEQSLLTLLDSQPPTSKIIALILNLRTQIEHTMTMQADTLPKLTAAEDLLFYSRAQDSCSLRKIADEQWHWQQSRDSWLQLKHAYLSLDYVRRWLHTH</sequence>
<reference evidence="1 2" key="1">
    <citation type="journal article" date="2015" name="BMC Genomics">
        <title>Genome mining reveals unlocked bioactive potential of marine Gram-negative bacteria.</title>
        <authorList>
            <person name="Machado H."/>
            <person name="Sonnenschein E.C."/>
            <person name="Melchiorsen J."/>
            <person name="Gram L."/>
        </authorList>
    </citation>
    <scope>NUCLEOTIDE SEQUENCE [LARGE SCALE GENOMIC DNA]</scope>
    <source>
        <strain evidence="1 2">S2471</strain>
    </source>
</reference>
<dbReference type="Proteomes" id="UP000033452">
    <property type="component" value="Unassembled WGS sequence"/>
</dbReference>
<keyword evidence="2" id="KW-1185">Reference proteome</keyword>
<protein>
    <submittedName>
        <fullName evidence="1">Uncharacterized protein</fullName>
    </submittedName>
</protein>
<comment type="caution">
    <text evidence="1">The sequence shown here is derived from an EMBL/GenBank/DDBJ whole genome shotgun (WGS) entry which is preliminary data.</text>
</comment>
<proteinExistence type="predicted"/>
<dbReference type="OrthoDB" id="6292206at2"/>
<name>A0A0F4QVY0_9GAMM</name>
<dbReference type="EMBL" id="JXYA01000010">
    <property type="protein sequence ID" value="KJZ11415.1"/>
    <property type="molecule type" value="Genomic_DNA"/>
</dbReference>
<dbReference type="PATRIC" id="fig|43658.5.peg.1236"/>